<dbReference type="Proteomes" id="UP000295176">
    <property type="component" value="Unassembled WGS sequence"/>
</dbReference>
<dbReference type="Pfam" id="PF00672">
    <property type="entry name" value="HAMP"/>
    <property type="match status" value="1"/>
</dbReference>
<feature type="transmembrane region" description="Helical" evidence="5">
    <location>
        <begin position="182"/>
        <end position="201"/>
    </location>
</feature>
<dbReference type="SUPFAM" id="SSF58104">
    <property type="entry name" value="Methyl-accepting chemotaxis protein (MCP) signaling domain"/>
    <property type="match status" value="1"/>
</dbReference>
<dbReference type="GO" id="GO:0016020">
    <property type="term" value="C:membrane"/>
    <property type="evidence" value="ECO:0007669"/>
    <property type="project" value="InterPro"/>
</dbReference>
<evidence type="ECO:0000259" key="6">
    <source>
        <dbReference type="PROSITE" id="PS50111"/>
    </source>
</evidence>
<proteinExistence type="inferred from homology"/>
<dbReference type="SMART" id="SM00283">
    <property type="entry name" value="MA"/>
    <property type="match status" value="1"/>
</dbReference>
<dbReference type="PROSITE" id="PS50885">
    <property type="entry name" value="HAMP"/>
    <property type="match status" value="1"/>
</dbReference>
<keyword evidence="5" id="KW-0812">Transmembrane</keyword>
<evidence type="ECO:0000259" key="7">
    <source>
        <dbReference type="PROSITE" id="PS50885"/>
    </source>
</evidence>
<evidence type="ECO:0000256" key="5">
    <source>
        <dbReference type="SAM" id="Phobius"/>
    </source>
</evidence>
<dbReference type="RefSeq" id="WP_108142195.1">
    <property type="nucleotide sequence ID" value="NZ_QAXS01000039.1"/>
</dbReference>
<evidence type="ECO:0000313" key="8">
    <source>
        <dbReference type="EMBL" id="PTV93536.1"/>
    </source>
</evidence>
<dbReference type="InterPro" id="IPR025991">
    <property type="entry name" value="Chemoreceptor_zinc-bind_dom"/>
</dbReference>
<evidence type="ECO:0000313" key="11">
    <source>
        <dbReference type="Proteomes" id="UP000295176"/>
    </source>
</evidence>
<dbReference type="CDD" id="cd06225">
    <property type="entry name" value="HAMP"/>
    <property type="match status" value="1"/>
</dbReference>
<dbReference type="PANTHER" id="PTHR32089">
    <property type="entry name" value="METHYL-ACCEPTING CHEMOTAXIS PROTEIN MCPB"/>
    <property type="match status" value="1"/>
</dbReference>
<keyword evidence="1 3" id="KW-0807">Transducer</keyword>
<dbReference type="GO" id="GO:0007165">
    <property type="term" value="P:signal transduction"/>
    <property type="evidence" value="ECO:0007669"/>
    <property type="project" value="UniProtKB-KW"/>
</dbReference>
<accession>A0A2T5RGB8</accession>
<dbReference type="Proteomes" id="UP000244089">
    <property type="component" value="Unassembled WGS sequence"/>
</dbReference>
<dbReference type="Gene3D" id="1.20.120.30">
    <property type="entry name" value="Aspartate receptor, ligand-binding domain"/>
    <property type="match status" value="1"/>
</dbReference>
<gene>
    <name evidence="9" type="ORF">C7957_1123</name>
    <name evidence="8" type="ORF">C8C76_1399</name>
</gene>
<dbReference type="PROSITE" id="PS50111">
    <property type="entry name" value="CHEMOTAXIS_TRANSDUC_2"/>
    <property type="match status" value="1"/>
</dbReference>
<evidence type="ECO:0000256" key="1">
    <source>
        <dbReference type="ARBA" id="ARBA00023224"/>
    </source>
</evidence>
<dbReference type="AlphaFoldDB" id="A0A2T5RGB8"/>
<dbReference type="EMBL" id="SNXX01000012">
    <property type="protein sequence ID" value="TDP93522.1"/>
    <property type="molecule type" value="Genomic_DNA"/>
</dbReference>
<feature type="coiled-coil region" evidence="4">
    <location>
        <begin position="527"/>
        <end position="561"/>
    </location>
</feature>
<evidence type="ECO:0000256" key="2">
    <source>
        <dbReference type="ARBA" id="ARBA00029447"/>
    </source>
</evidence>
<dbReference type="Pfam" id="PF13682">
    <property type="entry name" value="CZB"/>
    <property type="match status" value="1"/>
</dbReference>
<organism evidence="8 10">
    <name type="scientific">Halanaerobium saccharolyticum</name>
    <dbReference type="NCBI Taxonomy" id="43595"/>
    <lineage>
        <taxon>Bacteria</taxon>
        <taxon>Bacillati</taxon>
        <taxon>Bacillota</taxon>
        <taxon>Clostridia</taxon>
        <taxon>Halanaerobiales</taxon>
        <taxon>Halanaerobiaceae</taxon>
        <taxon>Halanaerobium</taxon>
    </lineage>
</organism>
<reference evidence="8 10" key="1">
    <citation type="submission" date="2018-04" db="EMBL/GenBank/DDBJ databases">
        <title>Subsurface microbial communities from deep shales in Ohio and West Virginia, USA.</title>
        <authorList>
            <person name="Wrighton K."/>
        </authorList>
    </citation>
    <scope>NUCLEOTIDE SEQUENCE [LARGE SCALE GENOMIC DNA]</scope>
    <source>
        <strain evidence="9 11">MSL 7</strain>
        <strain evidence="8 10">WC1</strain>
    </source>
</reference>
<dbReference type="InterPro" id="IPR003660">
    <property type="entry name" value="HAMP_dom"/>
</dbReference>
<evidence type="ECO:0000313" key="9">
    <source>
        <dbReference type="EMBL" id="TDP93522.1"/>
    </source>
</evidence>
<comment type="caution">
    <text evidence="8">The sequence shown here is derived from an EMBL/GenBank/DDBJ whole genome shotgun (WGS) entry which is preliminary data.</text>
</comment>
<dbReference type="OrthoDB" id="9814363at2"/>
<evidence type="ECO:0000256" key="4">
    <source>
        <dbReference type="SAM" id="Coils"/>
    </source>
</evidence>
<comment type="similarity">
    <text evidence="2">Belongs to the methyl-accepting chemotaxis (MCP) protein family.</text>
</comment>
<dbReference type="SMART" id="SM00304">
    <property type="entry name" value="HAMP"/>
    <property type="match status" value="1"/>
</dbReference>
<feature type="domain" description="HAMP" evidence="7">
    <location>
        <begin position="203"/>
        <end position="255"/>
    </location>
</feature>
<dbReference type="Gene3D" id="1.10.287.950">
    <property type="entry name" value="Methyl-accepting chemotaxis protein"/>
    <property type="match status" value="1"/>
</dbReference>
<keyword evidence="5" id="KW-0472">Membrane</keyword>
<protein>
    <submittedName>
        <fullName evidence="8">Methyl-accepting chemotaxis protein</fullName>
    </submittedName>
</protein>
<keyword evidence="4" id="KW-0175">Coiled coil</keyword>
<name>A0A2T5RGB8_9FIRM</name>
<feature type="domain" description="Methyl-accepting transducer" evidence="6">
    <location>
        <begin position="274"/>
        <end position="545"/>
    </location>
</feature>
<dbReference type="Pfam" id="PF00015">
    <property type="entry name" value="MCPsignal"/>
    <property type="match status" value="1"/>
</dbReference>
<sequence length="561" mass="62119">MLKKIKGSMFAKFALSFLIIIALFAAASYVEYYYSHRVIEMEEEIMEMQDFQLELANLEIDHHLWMISLYDMMIGGPAPELGDHTECNLGQWYYNITPEDYFSEPYQAMEEPHTHLHRHGQEVVALFTDGEEEEARRVFNEDIKPDLNLVRENLGEMISLTEAEIDRMKVEKNEMMTLSDTIFYSATVIMLLLSALIAWILTRTTVGPINKLVEQADKVAGGDLRHKVESKKTDELGVLVQSFNNMIETLRTLVSSIDDNSDAVVTAVKDLNVVSEDTGRGSEDIARSITEVAEGSENIGREIASVKDVAAQLDQEGETLKVNTEESLKMADQSAESAEKGQQAIQQAISQLDVVSETVNFATEAIEKLGKRSKEIGEMVAMIEGISSQTNLLALNAAIEAARAGEKGRGFSVVAEEVRELAEESSDVTTQISSLIEDIQSETTATVNSMDTNIEEVNKQIQIINEAGDSLDQMVAASEKTNKKVREMHQFADHLDEIIDTINNAVDSVGSAIENNSASAEEVSALAEEQSATVEEISASADELENMAKHLQSLIEEFEVE</sequence>
<dbReference type="InterPro" id="IPR004089">
    <property type="entry name" value="MCPsignal_dom"/>
</dbReference>
<dbReference type="Gene3D" id="6.10.340.10">
    <property type="match status" value="1"/>
</dbReference>
<evidence type="ECO:0000256" key="3">
    <source>
        <dbReference type="PROSITE-ProRule" id="PRU00284"/>
    </source>
</evidence>
<dbReference type="PANTHER" id="PTHR32089:SF112">
    <property type="entry name" value="LYSOZYME-LIKE PROTEIN-RELATED"/>
    <property type="match status" value="1"/>
</dbReference>
<keyword evidence="5" id="KW-1133">Transmembrane helix</keyword>
<dbReference type="EMBL" id="QAXS01000039">
    <property type="protein sequence ID" value="PTV93536.1"/>
    <property type="molecule type" value="Genomic_DNA"/>
</dbReference>
<evidence type="ECO:0000313" key="10">
    <source>
        <dbReference type="Proteomes" id="UP000244089"/>
    </source>
</evidence>